<dbReference type="EMBL" id="BPVZ01000049">
    <property type="protein sequence ID" value="GKV17809.1"/>
    <property type="molecule type" value="Genomic_DNA"/>
</dbReference>
<keyword evidence="4 7" id="KW-1133">Transmembrane helix</keyword>
<evidence type="ECO:0000256" key="1">
    <source>
        <dbReference type="ARBA" id="ARBA00004370"/>
    </source>
</evidence>
<comment type="caution">
    <text evidence="8">The sequence shown here is derived from an EMBL/GenBank/DDBJ whole genome shotgun (WGS) entry which is preliminary data.</text>
</comment>
<comment type="similarity">
    <text evidence="2">Belongs to the UPF0496 family.</text>
</comment>
<sequence>MIKSPLTNPDRPRAEWESSFSSKSSDNVNEEYKKAFRTTSYVEMLSKVQRQLGRTSLEKFSSSASSSPRLLHHLSDFLLEPKQETLINMMESFKIHRLLVDYFRASFEAYNTCEFLLQGVHQTQANYRKIKRVIKISKRVHDFSDSTDDEDQRLIEVILKELYGFVLLKNPLSIISPVRFGEIHDNNMELLHKLTSKKKKIKRILKLKRLGKRVGGYSLVISHSALVVVLLVLAFHSMIGLVAAPGLIACFLGFSKKKIRSGTRRVKSSLPERLGVQLDIAAKGIFVLINDFDTMSRLVCRLYDEIEHLKTIANMCVRNGKSNVLKEVVREFQMHGPVFLEQLEELEQHIYLCFLTINRSSSFVIEKIIDTQPET</sequence>
<feature type="region of interest" description="Disordered" evidence="6">
    <location>
        <begin position="1"/>
        <end position="28"/>
    </location>
</feature>
<evidence type="ECO:0000256" key="6">
    <source>
        <dbReference type="SAM" id="MobiDB-lite"/>
    </source>
</evidence>
<dbReference type="GO" id="GO:0016020">
    <property type="term" value="C:membrane"/>
    <property type="evidence" value="ECO:0007669"/>
    <property type="project" value="UniProtKB-SubCell"/>
</dbReference>
<evidence type="ECO:0000256" key="4">
    <source>
        <dbReference type="ARBA" id="ARBA00022989"/>
    </source>
</evidence>
<dbReference type="PANTHER" id="PTHR31113">
    <property type="entry name" value="UPF0496 PROTEIN 3-RELATED"/>
    <property type="match status" value="1"/>
</dbReference>
<proteinExistence type="inferred from homology"/>
<organism evidence="8 9">
    <name type="scientific">Rubroshorea leprosula</name>
    <dbReference type="NCBI Taxonomy" id="152421"/>
    <lineage>
        <taxon>Eukaryota</taxon>
        <taxon>Viridiplantae</taxon>
        <taxon>Streptophyta</taxon>
        <taxon>Embryophyta</taxon>
        <taxon>Tracheophyta</taxon>
        <taxon>Spermatophyta</taxon>
        <taxon>Magnoliopsida</taxon>
        <taxon>eudicotyledons</taxon>
        <taxon>Gunneridae</taxon>
        <taxon>Pentapetalae</taxon>
        <taxon>rosids</taxon>
        <taxon>malvids</taxon>
        <taxon>Malvales</taxon>
        <taxon>Dipterocarpaceae</taxon>
        <taxon>Rubroshorea</taxon>
    </lineage>
</organism>
<name>A0AAV5JT87_9ROSI</name>
<protein>
    <submittedName>
        <fullName evidence="8">Uncharacterized protein</fullName>
    </submittedName>
</protein>
<dbReference type="AlphaFoldDB" id="A0AAV5JT87"/>
<feature type="transmembrane region" description="Helical" evidence="7">
    <location>
        <begin position="214"/>
        <end position="232"/>
    </location>
</feature>
<evidence type="ECO:0000313" key="8">
    <source>
        <dbReference type="EMBL" id="GKV17809.1"/>
    </source>
</evidence>
<dbReference type="Pfam" id="PF05055">
    <property type="entry name" value="DUF677"/>
    <property type="match status" value="1"/>
</dbReference>
<evidence type="ECO:0000256" key="3">
    <source>
        <dbReference type="ARBA" id="ARBA00022692"/>
    </source>
</evidence>
<feature type="transmembrane region" description="Helical" evidence="7">
    <location>
        <begin position="238"/>
        <end position="255"/>
    </location>
</feature>
<keyword evidence="9" id="KW-1185">Reference proteome</keyword>
<dbReference type="PANTHER" id="PTHR31113:SF20">
    <property type="entry name" value="UPF0496 PROTEIN 2-RELATED"/>
    <property type="match status" value="1"/>
</dbReference>
<keyword evidence="5 7" id="KW-0472">Membrane</keyword>
<evidence type="ECO:0000256" key="2">
    <source>
        <dbReference type="ARBA" id="ARBA00009074"/>
    </source>
</evidence>
<gene>
    <name evidence="8" type="ORF">SLEP1_g28271</name>
</gene>
<evidence type="ECO:0000313" key="9">
    <source>
        <dbReference type="Proteomes" id="UP001054252"/>
    </source>
</evidence>
<keyword evidence="3 7" id="KW-0812">Transmembrane</keyword>
<reference evidence="8 9" key="1">
    <citation type="journal article" date="2021" name="Commun. Biol.">
        <title>The genome of Shorea leprosula (Dipterocarpaceae) highlights the ecological relevance of drought in aseasonal tropical rainforests.</title>
        <authorList>
            <person name="Ng K.K.S."/>
            <person name="Kobayashi M.J."/>
            <person name="Fawcett J.A."/>
            <person name="Hatakeyama M."/>
            <person name="Paape T."/>
            <person name="Ng C.H."/>
            <person name="Ang C.C."/>
            <person name="Tnah L.H."/>
            <person name="Lee C.T."/>
            <person name="Nishiyama T."/>
            <person name="Sese J."/>
            <person name="O'Brien M.J."/>
            <person name="Copetti D."/>
            <person name="Mohd Noor M.I."/>
            <person name="Ong R.C."/>
            <person name="Putra M."/>
            <person name="Sireger I.Z."/>
            <person name="Indrioko S."/>
            <person name="Kosugi Y."/>
            <person name="Izuno A."/>
            <person name="Isagi Y."/>
            <person name="Lee S.L."/>
            <person name="Shimizu K.K."/>
        </authorList>
    </citation>
    <scope>NUCLEOTIDE SEQUENCE [LARGE SCALE GENOMIC DNA]</scope>
    <source>
        <strain evidence="8">214</strain>
    </source>
</reference>
<evidence type="ECO:0000256" key="7">
    <source>
        <dbReference type="SAM" id="Phobius"/>
    </source>
</evidence>
<dbReference type="InterPro" id="IPR007749">
    <property type="entry name" value="DUF677"/>
</dbReference>
<dbReference type="Proteomes" id="UP001054252">
    <property type="component" value="Unassembled WGS sequence"/>
</dbReference>
<accession>A0AAV5JT87</accession>
<evidence type="ECO:0000256" key="5">
    <source>
        <dbReference type="ARBA" id="ARBA00023136"/>
    </source>
</evidence>
<comment type="subcellular location">
    <subcellularLocation>
        <location evidence="1">Membrane</location>
    </subcellularLocation>
</comment>